<dbReference type="PANTHER" id="PTHR15565:SF0">
    <property type="entry name" value="PROTEIN AATF"/>
    <property type="match status" value="1"/>
</dbReference>
<reference evidence="5 6" key="1">
    <citation type="journal article" date="2007" name="Proc. Natl. Acad. Sci. U.S.A.">
        <title>The tiny eukaryote Ostreococcus provides genomic insights into the paradox of plankton speciation.</title>
        <authorList>
            <person name="Palenik B."/>
            <person name="Grimwood J."/>
            <person name="Aerts A."/>
            <person name="Rouze P."/>
            <person name="Salamov A."/>
            <person name="Putnam N."/>
            <person name="Dupont C."/>
            <person name="Jorgensen R."/>
            <person name="Derelle E."/>
            <person name="Rombauts S."/>
            <person name="Zhou K."/>
            <person name="Otillar R."/>
            <person name="Merchant S.S."/>
            <person name="Podell S."/>
            <person name="Gaasterland T."/>
            <person name="Napoli C."/>
            <person name="Gendler K."/>
            <person name="Manuell A."/>
            <person name="Tai V."/>
            <person name="Vallon O."/>
            <person name="Piganeau G."/>
            <person name="Jancek S."/>
            <person name="Heijde M."/>
            <person name="Jabbari K."/>
            <person name="Bowler C."/>
            <person name="Lohr M."/>
            <person name="Robbens S."/>
            <person name="Werner G."/>
            <person name="Dubchak I."/>
            <person name="Pazour G.J."/>
            <person name="Ren Q."/>
            <person name="Paulsen I."/>
            <person name="Delwiche C."/>
            <person name="Schmutz J."/>
            <person name="Rokhsar D."/>
            <person name="Van de Peer Y."/>
            <person name="Moreau H."/>
            <person name="Grigoriev I.V."/>
        </authorList>
    </citation>
    <scope>NUCLEOTIDE SEQUENCE [LARGE SCALE GENOMIC DNA]</scope>
    <source>
        <strain evidence="5 6">CCE9901</strain>
    </source>
</reference>
<feature type="domain" description="AATF leucine zipper-containing" evidence="4">
    <location>
        <begin position="147"/>
        <end position="275"/>
    </location>
</feature>
<dbReference type="RefSeq" id="XP_001421525.1">
    <property type="nucleotide sequence ID" value="XM_001421488.1"/>
</dbReference>
<dbReference type="GeneID" id="5005243"/>
<proteinExistence type="inferred from homology"/>
<evidence type="ECO:0008006" key="7">
    <source>
        <dbReference type="Google" id="ProtNLM"/>
    </source>
</evidence>
<dbReference type="eggNOG" id="KOG2773">
    <property type="taxonomic scope" value="Eukaryota"/>
</dbReference>
<evidence type="ECO:0000313" key="6">
    <source>
        <dbReference type="Proteomes" id="UP000001568"/>
    </source>
</evidence>
<dbReference type="InterPro" id="IPR012617">
    <property type="entry name" value="AATF_C"/>
</dbReference>
<organism evidence="5 6">
    <name type="scientific">Ostreococcus lucimarinus (strain CCE9901)</name>
    <dbReference type="NCBI Taxonomy" id="436017"/>
    <lineage>
        <taxon>Eukaryota</taxon>
        <taxon>Viridiplantae</taxon>
        <taxon>Chlorophyta</taxon>
        <taxon>Mamiellophyceae</taxon>
        <taxon>Mamiellales</taxon>
        <taxon>Bathycoccaceae</taxon>
        <taxon>Ostreococcus</taxon>
    </lineage>
</organism>
<dbReference type="GO" id="GO:0005730">
    <property type="term" value="C:nucleolus"/>
    <property type="evidence" value="ECO:0007669"/>
    <property type="project" value="TreeGrafter"/>
</dbReference>
<feature type="region of interest" description="Disordered" evidence="2">
    <location>
        <begin position="314"/>
        <end position="347"/>
    </location>
</feature>
<dbReference type="Pfam" id="PF13339">
    <property type="entry name" value="AATF-Che1"/>
    <property type="match status" value="1"/>
</dbReference>
<dbReference type="STRING" id="436017.A4S7X1"/>
<protein>
    <recommendedName>
        <fullName evidence="7">Apoptosis-antagonizing transcription factor C-terminal domain-containing protein</fullName>
    </recommendedName>
</protein>
<dbReference type="Pfam" id="PF08164">
    <property type="entry name" value="TRAUB"/>
    <property type="match status" value="1"/>
</dbReference>
<feature type="domain" description="Apoptosis-antagonizing transcription factor C-terminal" evidence="3">
    <location>
        <begin position="373"/>
        <end position="447"/>
    </location>
</feature>
<evidence type="ECO:0000313" key="5">
    <source>
        <dbReference type="EMBL" id="ABO99818.1"/>
    </source>
</evidence>
<feature type="compositionally biased region" description="Basic and acidic residues" evidence="2">
    <location>
        <begin position="12"/>
        <end position="26"/>
    </location>
</feature>
<dbReference type="HOGENOM" id="CLU_034986_0_0_1"/>
<evidence type="ECO:0000259" key="3">
    <source>
        <dbReference type="Pfam" id="PF08164"/>
    </source>
</evidence>
<feature type="compositionally biased region" description="Basic and acidic residues" evidence="2">
    <location>
        <begin position="328"/>
        <end position="338"/>
    </location>
</feature>
<dbReference type="Proteomes" id="UP000001568">
    <property type="component" value="Chromosome 14"/>
</dbReference>
<dbReference type="PANTHER" id="PTHR15565">
    <property type="entry name" value="AATF PROTEIN APOPTOSIS ANTAGONIZING TRANSCRIPTION FACTOR"/>
    <property type="match status" value="1"/>
</dbReference>
<gene>
    <name evidence="5" type="ORF">OSTLU_89208</name>
</gene>
<dbReference type="InterPro" id="IPR039223">
    <property type="entry name" value="AATF/Bfr2"/>
</dbReference>
<feature type="region of interest" description="Disordered" evidence="2">
    <location>
        <begin position="1"/>
        <end position="102"/>
    </location>
</feature>
<sequence>MEGEEYAGRSASRRDFARDEPEAARETDEDESDDDDGDDGDDDEESAEEDGDASDEDPYADEDDDAYEGYDEDAAATGSGRRNGGDEDDEDEDDEDQSDEFDAQGARARDLLGAATEGDADLARELQAFREEEEQTKKLVDTKAQHVSKGKAVRAQRTVWERALHARIRLQKVMTGAAKLPTALACRGLKRASPETRESFETLSKVARKTMRTLSALQTALMANIADIASTSNLGADATVIGVDDDLDDAWTKHDAGYRAFANYRDSTCDRWYRKSAVSVGKAVGGGAGGGLKAFNQSISQQVSSTMRAPARLIEKSQPPKRSAPIRVGERRAAVRSEEADDDDENKAETVNVDGLDEGEARESELYDDVDFYEQLLKEFLESGNDAGVAGGPSVVSKQIKRRKNVDRKASKGRKIRYHVQEPLVNFTQANDVEIPAWAERVFSQLFASSA</sequence>
<accession>A4S7X1</accession>
<evidence type="ECO:0000256" key="1">
    <source>
        <dbReference type="ARBA" id="ARBA00008966"/>
    </source>
</evidence>
<keyword evidence="6" id="KW-1185">Reference proteome</keyword>
<dbReference type="KEGG" id="olu:OSTLU_89208"/>
<dbReference type="OMA" id="INFMAPN"/>
<feature type="compositionally biased region" description="Acidic residues" evidence="2">
    <location>
        <begin position="27"/>
        <end position="74"/>
    </location>
</feature>
<dbReference type="Gramene" id="ABO99818">
    <property type="protein sequence ID" value="ABO99818"/>
    <property type="gene ID" value="OSTLU_89208"/>
</dbReference>
<dbReference type="AlphaFoldDB" id="A4S7X1"/>
<dbReference type="EMBL" id="CP000594">
    <property type="protein sequence ID" value="ABO99818.1"/>
    <property type="molecule type" value="Genomic_DNA"/>
</dbReference>
<evidence type="ECO:0000256" key="2">
    <source>
        <dbReference type="SAM" id="MobiDB-lite"/>
    </source>
</evidence>
<dbReference type="InterPro" id="IPR025160">
    <property type="entry name" value="AATF"/>
</dbReference>
<dbReference type="OrthoDB" id="5783963at2759"/>
<evidence type="ECO:0000259" key="4">
    <source>
        <dbReference type="Pfam" id="PF13339"/>
    </source>
</evidence>
<name>A4S7X1_OSTLU</name>
<feature type="compositionally biased region" description="Acidic residues" evidence="2">
    <location>
        <begin position="86"/>
        <end position="102"/>
    </location>
</feature>
<comment type="similarity">
    <text evidence="1">Belongs to the AATF family.</text>
</comment>